<dbReference type="CDD" id="cd12797">
    <property type="entry name" value="M23_peptidase"/>
    <property type="match status" value="1"/>
</dbReference>
<evidence type="ECO:0000259" key="3">
    <source>
        <dbReference type="PROSITE" id="PS51782"/>
    </source>
</evidence>
<proteinExistence type="inferred from homology"/>
<dbReference type="CDD" id="cd00118">
    <property type="entry name" value="LysM"/>
    <property type="match status" value="2"/>
</dbReference>
<feature type="compositionally biased region" description="Basic and acidic residues" evidence="2">
    <location>
        <begin position="241"/>
        <end position="261"/>
    </location>
</feature>
<dbReference type="AlphaFoldDB" id="A0AAE4ATK0"/>
<dbReference type="InterPro" id="IPR011055">
    <property type="entry name" value="Dup_hybrid_motif"/>
</dbReference>
<feature type="region of interest" description="Disordered" evidence="2">
    <location>
        <begin position="58"/>
        <end position="92"/>
    </location>
</feature>
<comment type="caution">
    <text evidence="4">The sequence shown here is derived from an EMBL/GenBank/DDBJ whole genome shotgun (WGS) entry which is preliminary data.</text>
</comment>
<dbReference type="Proteomes" id="UP001229244">
    <property type="component" value="Unassembled WGS sequence"/>
</dbReference>
<dbReference type="InterPro" id="IPR050570">
    <property type="entry name" value="Cell_wall_metabolism_enzyme"/>
</dbReference>
<dbReference type="SUPFAM" id="SSF54106">
    <property type="entry name" value="LysM domain"/>
    <property type="match status" value="2"/>
</dbReference>
<organism evidence="4 5">
    <name type="scientific">Amorphus orientalis</name>
    <dbReference type="NCBI Taxonomy" id="649198"/>
    <lineage>
        <taxon>Bacteria</taxon>
        <taxon>Pseudomonadati</taxon>
        <taxon>Pseudomonadota</taxon>
        <taxon>Alphaproteobacteria</taxon>
        <taxon>Hyphomicrobiales</taxon>
        <taxon>Amorphaceae</taxon>
        <taxon>Amorphus</taxon>
    </lineage>
</organism>
<keyword evidence="5" id="KW-1185">Reference proteome</keyword>
<gene>
    <name evidence="4" type="ORF">J2S73_002684</name>
</gene>
<evidence type="ECO:0000256" key="1">
    <source>
        <dbReference type="ARBA" id="ARBA00038420"/>
    </source>
</evidence>
<evidence type="ECO:0000256" key="2">
    <source>
        <dbReference type="SAM" id="MobiDB-lite"/>
    </source>
</evidence>
<reference evidence="4" key="1">
    <citation type="submission" date="2023-07" db="EMBL/GenBank/DDBJ databases">
        <title>Genomic Encyclopedia of Type Strains, Phase IV (KMG-IV): sequencing the most valuable type-strain genomes for metagenomic binning, comparative biology and taxonomic classification.</title>
        <authorList>
            <person name="Goeker M."/>
        </authorList>
    </citation>
    <scope>NUCLEOTIDE SEQUENCE</scope>
    <source>
        <strain evidence="4">DSM 21202</strain>
    </source>
</reference>
<evidence type="ECO:0000313" key="4">
    <source>
        <dbReference type="EMBL" id="MDQ0316227.1"/>
    </source>
</evidence>
<feature type="region of interest" description="Disordered" evidence="2">
    <location>
        <begin position="222"/>
        <end position="303"/>
    </location>
</feature>
<dbReference type="Pfam" id="PF01476">
    <property type="entry name" value="LysM"/>
    <property type="match status" value="2"/>
</dbReference>
<dbReference type="Pfam" id="PF01551">
    <property type="entry name" value="Peptidase_M23"/>
    <property type="match status" value="1"/>
</dbReference>
<dbReference type="Gene3D" id="3.10.350.10">
    <property type="entry name" value="LysM domain"/>
    <property type="match status" value="2"/>
</dbReference>
<dbReference type="SUPFAM" id="SSF51261">
    <property type="entry name" value="Duplicated hybrid motif"/>
    <property type="match status" value="1"/>
</dbReference>
<dbReference type="PANTHER" id="PTHR21666:SF263">
    <property type="entry name" value="MUREIN HYDROLASE ACTIVATOR NLPD"/>
    <property type="match status" value="1"/>
</dbReference>
<feature type="domain" description="LysM" evidence="3">
    <location>
        <begin position="102"/>
        <end position="146"/>
    </location>
</feature>
<feature type="domain" description="LysM" evidence="3">
    <location>
        <begin position="174"/>
        <end position="218"/>
    </location>
</feature>
<dbReference type="GO" id="GO:0004222">
    <property type="term" value="F:metalloendopeptidase activity"/>
    <property type="evidence" value="ECO:0007669"/>
    <property type="project" value="TreeGrafter"/>
</dbReference>
<dbReference type="InterPro" id="IPR016047">
    <property type="entry name" value="M23ase_b-sheet_dom"/>
</dbReference>
<dbReference type="InterPro" id="IPR018392">
    <property type="entry name" value="LysM"/>
</dbReference>
<accession>A0AAE4ATK0</accession>
<dbReference type="InterPro" id="IPR036779">
    <property type="entry name" value="LysM_dom_sf"/>
</dbReference>
<dbReference type="SMART" id="SM00257">
    <property type="entry name" value="LysM"/>
    <property type="match status" value="2"/>
</dbReference>
<dbReference type="PANTHER" id="PTHR21666">
    <property type="entry name" value="PEPTIDASE-RELATED"/>
    <property type="match status" value="1"/>
</dbReference>
<comment type="similarity">
    <text evidence="1">Belongs to the E.coli NlpD/Haemophilus LppB family.</text>
</comment>
<dbReference type="EMBL" id="JAUSUL010000002">
    <property type="protein sequence ID" value="MDQ0316227.1"/>
    <property type="molecule type" value="Genomic_DNA"/>
</dbReference>
<dbReference type="RefSeq" id="WP_306886055.1">
    <property type="nucleotide sequence ID" value="NZ_JAUSUL010000002.1"/>
</dbReference>
<name>A0AAE4ATK0_9HYPH</name>
<sequence length="424" mass="43016">MFSHVSNGRGKDTVGRAVAVALLAAFTAGCSADVSRFAGGPIYAGSTPNQKALLTGDDQMVTGSLPGGASSSYGGQTGFSSGQSTYPGPAGTHNGWTTVGGTPIVVQYEDTVTSLAQRYNVPPDVILRTNGLTPGTQLAPGTRIIIPTHASSQPTVQQAAVQPSQTPSASSQSGTYRVQSGDTVWSIASAHGIKPAQLLSANGMTSGDTIKVGQTLKIPGAGASGQPAAVATASQPTTLNEQKEALEAKPEPAAEAPKEEVQVASLPSEAGKAGAAVTQTDAAEDAPSATQAPPTSDGADGFRWPARGRIIAGFGKQSDGANNDGINLAVPEGTPVKAAEKGTVIYAGNELQGYGNLVLIQHKDGWVSAYAHNSELLVKRGETVQRGQVIAKAGATGSVSQPQLHFELRKGSQPVDPLPHLSGA</sequence>
<protein>
    <submittedName>
        <fullName evidence="4">Murein DD-endopeptidase MepM/ murein hydrolase activator NlpD</fullName>
    </submittedName>
</protein>
<keyword evidence="4" id="KW-0378">Hydrolase</keyword>
<dbReference type="Gene3D" id="2.70.70.10">
    <property type="entry name" value="Glucose Permease (Domain IIA)"/>
    <property type="match status" value="1"/>
</dbReference>
<evidence type="ECO:0000313" key="5">
    <source>
        <dbReference type="Proteomes" id="UP001229244"/>
    </source>
</evidence>
<dbReference type="PROSITE" id="PS51782">
    <property type="entry name" value="LYSM"/>
    <property type="match status" value="2"/>
</dbReference>
<feature type="compositionally biased region" description="Low complexity" evidence="2">
    <location>
        <begin position="70"/>
        <end position="86"/>
    </location>
</feature>